<gene>
    <name evidence="2" type="primary">LOC111309408</name>
</gene>
<protein>
    <submittedName>
        <fullName evidence="2">Mitochondrial carrier protein MTM1-like</fullName>
    </submittedName>
</protein>
<dbReference type="AlphaFoldDB" id="A0A6P6AHE4"/>
<organism evidence="1 2">
    <name type="scientific">Durio zibethinus</name>
    <name type="common">Durian</name>
    <dbReference type="NCBI Taxonomy" id="66656"/>
    <lineage>
        <taxon>Eukaryota</taxon>
        <taxon>Viridiplantae</taxon>
        <taxon>Streptophyta</taxon>
        <taxon>Embryophyta</taxon>
        <taxon>Tracheophyta</taxon>
        <taxon>Spermatophyta</taxon>
        <taxon>Magnoliopsida</taxon>
        <taxon>eudicotyledons</taxon>
        <taxon>Gunneridae</taxon>
        <taxon>Pentapetalae</taxon>
        <taxon>rosids</taxon>
        <taxon>malvids</taxon>
        <taxon>Malvales</taxon>
        <taxon>Malvaceae</taxon>
        <taxon>Helicteroideae</taxon>
        <taxon>Durio</taxon>
    </lineage>
</organism>
<sequence>MCFENIAMFSIVINRQICKLRLREYLYSHPLSNLIGRMAYFGPNTMLADLRCSPSCTRAGVHGTVAICPPDCFKYKGTLDVFNKIIRQ</sequence>
<accession>A0A6P6AHE4</accession>
<dbReference type="GeneID" id="111309408"/>
<dbReference type="OrthoDB" id="962608at2759"/>
<name>A0A6P6AHE4_DURZI</name>
<evidence type="ECO:0000313" key="1">
    <source>
        <dbReference type="Proteomes" id="UP000515121"/>
    </source>
</evidence>
<dbReference type="KEGG" id="dzi:111309408"/>
<dbReference type="RefSeq" id="XP_022764213.1">
    <property type="nucleotide sequence ID" value="XM_022908478.1"/>
</dbReference>
<dbReference type="Proteomes" id="UP000515121">
    <property type="component" value="Unplaced"/>
</dbReference>
<evidence type="ECO:0000313" key="2">
    <source>
        <dbReference type="RefSeq" id="XP_022764213.1"/>
    </source>
</evidence>
<keyword evidence="1" id="KW-1185">Reference proteome</keyword>
<proteinExistence type="predicted"/>
<reference evidence="2" key="1">
    <citation type="submission" date="2025-08" db="UniProtKB">
        <authorList>
            <consortium name="RefSeq"/>
        </authorList>
    </citation>
    <scope>IDENTIFICATION</scope>
    <source>
        <tissue evidence="2">Fruit stalk</tissue>
    </source>
</reference>